<feature type="signal peptide" evidence="1">
    <location>
        <begin position="1"/>
        <end position="27"/>
    </location>
</feature>
<reference evidence="2 3" key="1">
    <citation type="submission" date="2012-03" db="EMBL/GenBank/DDBJ databases">
        <title>Whole Genome Assembly of Papio anubis.</title>
        <authorList>
            <person name="Liu Y.L."/>
            <person name="Abraham K.A."/>
            <person name="Akbar H.A."/>
            <person name="Ali S.A."/>
            <person name="Anosike U.A."/>
            <person name="Aqrawi P.A."/>
            <person name="Arias F.A."/>
            <person name="Attaway T.A."/>
            <person name="Awwad R.A."/>
            <person name="Babu C.B."/>
            <person name="Bandaranaike D.B."/>
            <person name="Battles P.B."/>
            <person name="Bell A.B."/>
            <person name="Beltran B.B."/>
            <person name="Berhane-Mersha D.B."/>
            <person name="Bess C.B."/>
            <person name="Bickham C.B."/>
            <person name="Bolden T.B."/>
            <person name="Carter K.C."/>
            <person name="Chau D.C."/>
            <person name="Chavez A.C."/>
            <person name="Clerc-Blankenburg K.C."/>
            <person name="Coyle M.C."/>
            <person name="Dao M.D."/>
            <person name="Davila M.L.D."/>
            <person name="Davy-Carroll L.D."/>
            <person name="Denson S.D."/>
            <person name="Dinh H.D."/>
            <person name="Fernandez S.F."/>
            <person name="Fernando P.F."/>
            <person name="Forbes L.F."/>
            <person name="Francis C.F."/>
            <person name="Francisco L.F."/>
            <person name="Fu Q.F."/>
            <person name="Garcia-Iii R.G."/>
            <person name="Garrett T.G."/>
            <person name="Gross S.G."/>
            <person name="Gubbala S.G."/>
            <person name="Hirani K.H."/>
            <person name="Hogues M.H."/>
            <person name="Hollins B.H."/>
            <person name="Jackson L.J."/>
            <person name="Javaid M.J."/>
            <person name="Jhangiani S.J."/>
            <person name="Johnson A.J."/>
            <person name="Johnson B.J."/>
            <person name="Jones J.J."/>
            <person name="Joshi V.J."/>
            <person name="Kalu J.K."/>
            <person name="Khan N.K."/>
            <person name="Korchina V.K."/>
            <person name="Kovar C.K."/>
            <person name="Lago L.L."/>
            <person name="Lara F.L."/>
            <person name="Le T.-K.L."/>
            <person name="Lee S.L."/>
            <person name="Legall-Iii F.L."/>
            <person name="Lemon S.L."/>
            <person name="Liu J.L."/>
            <person name="Liu Y.-S.L."/>
            <person name="Liyanage D.L."/>
            <person name="Lopez J.L."/>
            <person name="Lorensuhewa L.L."/>
            <person name="Mata R.M."/>
            <person name="Mathew T.M."/>
            <person name="Mercado C.M."/>
            <person name="Mercado I.M."/>
            <person name="Morales K.M."/>
            <person name="Morgan M.M."/>
            <person name="Munidasa M.M."/>
            <person name="Ngo D.N."/>
            <person name="Nguyen L.N."/>
            <person name="Nguyen T.N."/>
            <person name="Nguyen N.N."/>
            <person name="Obregon M.O."/>
            <person name="Okwuonu G.O."/>
            <person name="Ongeri F.O."/>
            <person name="Onwere C.O."/>
            <person name="Osifeso I.O."/>
            <person name="Parra A.P."/>
            <person name="Patil S.P."/>
            <person name="Perez A.P."/>
            <person name="Perez Y.P."/>
            <person name="Pham C.P."/>
            <person name="Pu L.-L.P."/>
            <person name="Puazo M.P."/>
            <person name="Quiroz J.Q."/>
            <person name="Rouhana J.R."/>
            <person name="Ruiz M.R."/>
            <person name="Ruiz S.-J.R."/>
            <person name="Saada N.S."/>
            <person name="Santibanez J.S."/>
            <person name="Scheel M.S."/>
            <person name="Schneider B.S."/>
            <person name="Simmons D.S."/>
            <person name="Sisson I.S."/>
            <person name="Tang L.-Y.T."/>
            <person name="Thornton R.T."/>
            <person name="Tisius J.T."/>
            <person name="Toledanes G.T."/>
            <person name="Trejos Z.T."/>
            <person name="Usmani K.U."/>
            <person name="Varghese R.V."/>
            <person name="Vattathil S.V."/>
            <person name="Vee V.V."/>
            <person name="Walker D.W."/>
            <person name="Weissenberger G.W."/>
            <person name="White C.W."/>
            <person name="Williams A.W."/>
            <person name="Woodworth J.W."/>
            <person name="Wright R.W."/>
            <person name="Zhu Y.Z."/>
            <person name="Han Y.H."/>
            <person name="Newsham I.N."/>
            <person name="Nazareth L.N."/>
            <person name="Worley K.W."/>
            <person name="Muzny D.M."/>
            <person name="Rogers J.R."/>
            <person name="Gibbs R.G."/>
        </authorList>
    </citation>
    <scope>NUCLEOTIDE SEQUENCE [LARGE SCALE GENOMIC DNA]</scope>
</reference>
<evidence type="ECO:0000313" key="2">
    <source>
        <dbReference type="Ensembl" id="ENSPANP00000052798.1"/>
    </source>
</evidence>
<dbReference type="GeneTree" id="ENSGT00940000161627"/>
<dbReference type="AlphaFoldDB" id="A0A8I5NF17"/>
<reference evidence="2" key="2">
    <citation type="submission" date="2025-08" db="UniProtKB">
        <authorList>
            <consortium name="Ensembl"/>
        </authorList>
    </citation>
    <scope>IDENTIFICATION</scope>
</reference>
<organism evidence="2 3">
    <name type="scientific">Papio anubis</name>
    <name type="common">Olive baboon</name>
    <dbReference type="NCBI Taxonomy" id="9555"/>
    <lineage>
        <taxon>Eukaryota</taxon>
        <taxon>Metazoa</taxon>
        <taxon>Chordata</taxon>
        <taxon>Craniata</taxon>
        <taxon>Vertebrata</taxon>
        <taxon>Euteleostomi</taxon>
        <taxon>Mammalia</taxon>
        <taxon>Eutheria</taxon>
        <taxon>Euarchontoglires</taxon>
        <taxon>Primates</taxon>
        <taxon>Haplorrhini</taxon>
        <taxon>Catarrhini</taxon>
        <taxon>Cercopithecidae</taxon>
        <taxon>Cercopithecinae</taxon>
        <taxon>Papio</taxon>
    </lineage>
</organism>
<keyword evidence="3" id="KW-1185">Reference proteome</keyword>
<name>A0A8I5NF17_PAPAN</name>
<dbReference type="Ensembl" id="ENSPANT00000074679.1">
    <property type="protein sequence ID" value="ENSPANP00000052798.1"/>
    <property type="gene ID" value="ENSPANG00000040556.1"/>
</dbReference>
<protein>
    <submittedName>
        <fullName evidence="2">Uncharacterized protein</fullName>
    </submittedName>
</protein>
<keyword evidence="1" id="KW-0732">Signal</keyword>
<dbReference type="PRINTS" id="PR02045">
    <property type="entry name" value="F138DOMAIN"/>
</dbReference>
<dbReference type="PANTHER" id="PTHR46254:SF3">
    <property type="entry name" value="SECRETED PROTEIN"/>
    <property type="match status" value="1"/>
</dbReference>
<evidence type="ECO:0000256" key="1">
    <source>
        <dbReference type="SAM" id="SignalP"/>
    </source>
</evidence>
<dbReference type="Proteomes" id="UP000028761">
    <property type="component" value="Chromosome 12"/>
</dbReference>
<dbReference type="PANTHER" id="PTHR46254">
    <property type="entry name" value="PROTEIN GVQW1-RELATED"/>
    <property type="match status" value="1"/>
</dbReference>
<accession>A0A8I5NF17</accession>
<sequence>EQVQQGQKVDLGFLFFLFFFFFFETESCSVAQSRVQWRDLSSLQPPPPGFKRFSCFSLPSSWDYRCTSPHPANFCIFGRDRVYHVDQAGLELLTSGDLPTSASQSAGITGVSHCPEPDPGFPRCSQWLQISPKATPPQWASQLWRVNRLEATVWYEDCRDFCLDL</sequence>
<evidence type="ECO:0000313" key="3">
    <source>
        <dbReference type="Proteomes" id="UP000028761"/>
    </source>
</evidence>
<reference evidence="2" key="3">
    <citation type="submission" date="2025-09" db="UniProtKB">
        <authorList>
            <consortium name="Ensembl"/>
        </authorList>
    </citation>
    <scope>IDENTIFICATION</scope>
</reference>
<proteinExistence type="predicted"/>
<feature type="chain" id="PRO_5035170442" evidence="1">
    <location>
        <begin position="28"/>
        <end position="165"/>
    </location>
</feature>